<feature type="transmembrane region" description="Helical" evidence="7">
    <location>
        <begin position="315"/>
        <end position="339"/>
    </location>
</feature>
<keyword evidence="5 7" id="KW-0472">Membrane</keyword>
<evidence type="ECO:0000313" key="8">
    <source>
        <dbReference type="EMBL" id="NKY00810.1"/>
    </source>
</evidence>
<dbReference type="PANTHER" id="PTHR23513">
    <property type="entry name" value="INTEGRAL MEMBRANE EFFLUX PROTEIN-RELATED"/>
    <property type="match status" value="1"/>
</dbReference>
<feature type="transmembrane region" description="Helical" evidence="7">
    <location>
        <begin position="287"/>
        <end position="309"/>
    </location>
</feature>
<comment type="caution">
    <text evidence="8">The sequence shown here is derived from an EMBL/GenBank/DDBJ whole genome shotgun (WGS) entry which is preliminary data.</text>
</comment>
<evidence type="ECO:0000313" key="9">
    <source>
        <dbReference type="Proteomes" id="UP000563898"/>
    </source>
</evidence>
<dbReference type="GO" id="GO:0022857">
    <property type="term" value="F:transmembrane transporter activity"/>
    <property type="evidence" value="ECO:0007669"/>
    <property type="project" value="InterPro"/>
</dbReference>
<dbReference type="InterPro" id="IPR036259">
    <property type="entry name" value="MFS_trans_sf"/>
</dbReference>
<evidence type="ECO:0000256" key="6">
    <source>
        <dbReference type="SAM" id="MobiDB-lite"/>
    </source>
</evidence>
<comment type="subcellular location">
    <subcellularLocation>
        <location evidence="1">Cell membrane</location>
        <topology evidence="1">Multi-pass membrane protein</topology>
    </subcellularLocation>
</comment>
<feature type="transmembrane region" description="Helical" evidence="7">
    <location>
        <begin position="376"/>
        <end position="399"/>
    </location>
</feature>
<feature type="region of interest" description="Disordered" evidence="6">
    <location>
        <begin position="407"/>
        <end position="427"/>
    </location>
</feature>
<dbReference type="GO" id="GO:0005886">
    <property type="term" value="C:plasma membrane"/>
    <property type="evidence" value="ECO:0007669"/>
    <property type="project" value="UniProtKB-SubCell"/>
</dbReference>
<accession>A0A846WIX9</accession>
<dbReference type="InterPro" id="IPR011701">
    <property type="entry name" value="MFS"/>
</dbReference>
<protein>
    <submittedName>
        <fullName evidence="8">MFS transporter</fullName>
    </submittedName>
</protein>
<feature type="transmembrane region" description="Helical" evidence="7">
    <location>
        <begin position="227"/>
        <end position="248"/>
    </location>
</feature>
<sequence>MGTVHSVRTLLTNATFGRLYLAQIVSLAGTGLMTVALGLLAYRLAGDDAAQVLGAALAVKMVAYVVMAPVMRALLARFSPARVLIGADLTRTAMAACLPWVEHTWQIYLLIFALQTASATFTPTFSATLAHVVADEVDYTAAVSASRAAYDLEALLSPLLAAALLTVWSYSTLFACTAVGFVCSALLVRSSGLHRTHLTSPTMTTFVDRLGSGVRIMFGHRVFRRTLWANLAVAAATAVVFVGTVVYVRADLHASDSTVAVALAVFGGGSLVATLLVPVLSRRVGVAMVLLAGAGTCAVGLAGAAWWLAAQPSAAALLLTWVVLGAATSLVNTTVPRLIRDRTPTAVCDDVFAAQFSLSHAGFLVTYSIAGWGPALVGSAGTVGVLAVVAAVATGFATWTGRADTADESASSESASSPARLAISPLR</sequence>
<evidence type="ECO:0000256" key="7">
    <source>
        <dbReference type="SAM" id="Phobius"/>
    </source>
</evidence>
<keyword evidence="3 7" id="KW-0812">Transmembrane</keyword>
<dbReference type="EMBL" id="JAAXPC010000002">
    <property type="protein sequence ID" value="NKY00810.1"/>
    <property type="molecule type" value="Genomic_DNA"/>
</dbReference>
<dbReference type="Gene3D" id="1.20.1250.20">
    <property type="entry name" value="MFS general substrate transporter like domains"/>
    <property type="match status" value="1"/>
</dbReference>
<evidence type="ECO:0000256" key="2">
    <source>
        <dbReference type="ARBA" id="ARBA00022475"/>
    </source>
</evidence>
<dbReference type="PANTHER" id="PTHR23513:SF6">
    <property type="entry name" value="MAJOR FACILITATOR SUPERFAMILY ASSOCIATED DOMAIN-CONTAINING PROTEIN"/>
    <property type="match status" value="1"/>
</dbReference>
<evidence type="ECO:0000256" key="3">
    <source>
        <dbReference type="ARBA" id="ARBA00022692"/>
    </source>
</evidence>
<name>A0A846WIX9_9ACTN</name>
<dbReference type="Proteomes" id="UP000563898">
    <property type="component" value="Unassembled WGS sequence"/>
</dbReference>
<dbReference type="AlphaFoldDB" id="A0A846WIX9"/>
<feature type="transmembrane region" description="Helical" evidence="7">
    <location>
        <begin position="260"/>
        <end position="280"/>
    </location>
</feature>
<proteinExistence type="predicted"/>
<keyword evidence="4 7" id="KW-1133">Transmembrane helix</keyword>
<feature type="transmembrane region" description="Helical" evidence="7">
    <location>
        <begin position="52"/>
        <end position="75"/>
    </location>
</feature>
<dbReference type="SUPFAM" id="SSF103473">
    <property type="entry name" value="MFS general substrate transporter"/>
    <property type="match status" value="1"/>
</dbReference>
<feature type="transmembrane region" description="Helical" evidence="7">
    <location>
        <begin position="20"/>
        <end position="40"/>
    </location>
</feature>
<feature type="transmembrane region" description="Helical" evidence="7">
    <location>
        <begin position="159"/>
        <end position="188"/>
    </location>
</feature>
<reference evidence="8 9" key="1">
    <citation type="submission" date="2020-04" db="EMBL/GenBank/DDBJ databases">
        <title>MicrobeNet Type strains.</title>
        <authorList>
            <person name="Nicholson A.C."/>
        </authorList>
    </citation>
    <scope>NUCLEOTIDE SEQUENCE [LARGE SCALE GENOMIC DNA]</scope>
    <source>
        <strain evidence="8 9">ATCC BAA-14</strain>
    </source>
</reference>
<evidence type="ECO:0000256" key="4">
    <source>
        <dbReference type="ARBA" id="ARBA00022989"/>
    </source>
</evidence>
<gene>
    <name evidence="8" type="ORF">HGA05_04415</name>
</gene>
<keyword evidence="2" id="KW-1003">Cell membrane</keyword>
<feature type="transmembrane region" description="Helical" evidence="7">
    <location>
        <begin position="351"/>
        <end position="370"/>
    </location>
</feature>
<evidence type="ECO:0000256" key="1">
    <source>
        <dbReference type="ARBA" id="ARBA00004651"/>
    </source>
</evidence>
<organism evidence="8 9">
    <name type="scientific">Gordonia polyisoprenivorans</name>
    <dbReference type="NCBI Taxonomy" id="84595"/>
    <lineage>
        <taxon>Bacteria</taxon>
        <taxon>Bacillati</taxon>
        <taxon>Actinomycetota</taxon>
        <taxon>Actinomycetes</taxon>
        <taxon>Mycobacteriales</taxon>
        <taxon>Gordoniaceae</taxon>
        <taxon>Gordonia</taxon>
    </lineage>
</organism>
<evidence type="ECO:0000256" key="5">
    <source>
        <dbReference type="ARBA" id="ARBA00023136"/>
    </source>
</evidence>
<dbReference type="Pfam" id="PF07690">
    <property type="entry name" value="MFS_1"/>
    <property type="match status" value="1"/>
</dbReference>